<dbReference type="OrthoDB" id="416438at2759"/>
<reference evidence="1 2" key="1">
    <citation type="submission" date="2016-02" db="EMBL/GenBank/DDBJ databases">
        <title>Genome analysis of coral dinoflagellate symbionts highlights evolutionary adaptations to a symbiotic lifestyle.</title>
        <authorList>
            <person name="Aranda M."/>
            <person name="Li Y."/>
            <person name="Liew Y.J."/>
            <person name="Baumgarten S."/>
            <person name="Simakov O."/>
            <person name="Wilson M."/>
            <person name="Piel J."/>
            <person name="Ashoor H."/>
            <person name="Bougouffa S."/>
            <person name="Bajic V.B."/>
            <person name="Ryu T."/>
            <person name="Ravasi T."/>
            <person name="Bayer T."/>
            <person name="Micklem G."/>
            <person name="Kim H."/>
            <person name="Bhak J."/>
            <person name="Lajeunesse T.C."/>
            <person name="Voolstra C.R."/>
        </authorList>
    </citation>
    <scope>NUCLEOTIDE SEQUENCE [LARGE SCALE GENOMIC DNA]</scope>
    <source>
        <strain evidence="1 2">CCMP2467</strain>
    </source>
</reference>
<sequence length="367" mass="41110">MKVGAGTRDGLRTLFEEHELRWDWPDAVLDAWVRSVRSQLGRRPNNLEDEQAALVLFQLQALSDASFEVWNGLMWEVLQVCVAKTQSPQRFPFMMEAENDAWEEVVASWLDRCEGATREHQLARWHFACAAWTGAVLIGMRLWVLPMSGRRTLTSITVAICLVGIGEGRRRYGYDIPWGRIASVDVTVTLAGGARVEKVRPDDFVLTSLDEVPGAQEERNRLEELMLIHVPTSLKQTAVQPAPDPPPHYAPLAEGTQAQHQAKSIKELLVLWHGKASLQPTWARSFWAEVGRPEPLEPRVRTLLLSHGCLRKGVGSPPRVKELKEKLEELSIAGALAHTTSAFRDQGEHPLPEETGLDTWDAVLPPI</sequence>
<proteinExistence type="predicted"/>
<evidence type="ECO:0000313" key="1">
    <source>
        <dbReference type="EMBL" id="OLP87887.1"/>
    </source>
</evidence>
<dbReference type="AlphaFoldDB" id="A0A1Q9CYA3"/>
<evidence type="ECO:0000313" key="2">
    <source>
        <dbReference type="Proteomes" id="UP000186817"/>
    </source>
</evidence>
<name>A0A1Q9CYA3_SYMMI</name>
<gene>
    <name evidence="1" type="ORF">AK812_SmicGene30841</name>
</gene>
<dbReference type="EMBL" id="LSRX01000837">
    <property type="protein sequence ID" value="OLP87887.1"/>
    <property type="molecule type" value="Genomic_DNA"/>
</dbReference>
<accession>A0A1Q9CYA3</accession>
<organism evidence="1 2">
    <name type="scientific">Symbiodinium microadriaticum</name>
    <name type="common">Dinoflagellate</name>
    <name type="synonym">Zooxanthella microadriatica</name>
    <dbReference type="NCBI Taxonomy" id="2951"/>
    <lineage>
        <taxon>Eukaryota</taxon>
        <taxon>Sar</taxon>
        <taxon>Alveolata</taxon>
        <taxon>Dinophyceae</taxon>
        <taxon>Suessiales</taxon>
        <taxon>Symbiodiniaceae</taxon>
        <taxon>Symbiodinium</taxon>
    </lineage>
</organism>
<protein>
    <submittedName>
        <fullName evidence="1">Uncharacterized protein</fullName>
    </submittedName>
</protein>
<comment type="caution">
    <text evidence="1">The sequence shown here is derived from an EMBL/GenBank/DDBJ whole genome shotgun (WGS) entry which is preliminary data.</text>
</comment>
<dbReference type="Proteomes" id="UP000186817">
    <property type="component" value="Unassembled WGS sequence"/>
</dbReference>
<keyword evidence="2" id="KW-1185">Reference proteome</keyword>